<evidence type="ECO:0000313" key="12">
    <source>
        <dbReference type="Proteomes" id="UP000711407"/>
    </source>
</evidence>
<comment type="similarity">
    <text evidence="2 10">Belongs to the RNA methyltransferase RsmE family.</text>
</comment>
<accession>A0A4Q0U9Z1</accession>
<evidence type="ECO:0000256" key="7">
    <source>
        <dbReference type="ARBA" id="ARBA00022691"/>
    </source>
</evidence>
<dbReference type="CDD" id="cd18084">
    <property type="entry name" value="RsmE-like"/>
    <property type="match status" value="1"/>
</dbReference>
<dbReference type="Pfam" id="PF20260">
    <property type="entry name" value="PUA_4"/>
    <property type="match status" value="1"/>
</dbReference>
<dbReference type="NCBIfam" id="TIGR00046">
    <property type="entry name" value="RsmE family RNA methyltransferase"/>
    <property type="match status" value="1"/>
</dbReference>
<dbReference type="SUPFAM" id="SSF75217">
    <property type="entry name" value="alpha/beta knot"/>
    <property type="match status" value="1"/>
</dbReference>
<dbReference type="GO" id="GO:0070042">
    <property type="term" value="F:rRNA (uridine-N3-)-methyltransferase activity"/>
    <property type="evidence" value="ECO:0007669"/>
    <property type="project" value="TreeGrafter"/>
</dbReference>
<keyword evidence="6 10" id="KW-0808">Transferase</keyword>
<comment type="subcellular location">
    <subcellularLocation>
        <location evidence="1 10">Cytoplasm</location>
    </subcellularLocation>
</comment>
<proteinExistence type="inferred from homology"/>
<dbReference type="Gene3D" id="2.40.240.20">
    <property type="entry name" value="Hypothetical PUA domain-like, domain 1"/>
    <property type="match status" value="1"/>
</dbReference>
<evidence type="ECO:0000256" key="10">
    <source>
        <dbReference type="PIRNR" id="PIRNR015601"/>
    </source>
</evidence>
<evidence type="ECO:0000256" key="8">
    <source>
        <dbReference type="ARBA" id="ARBA00025699"/>
    </source>
</evidence>
<dbReference type="EC" id="2.1.1.193" evidence="10"/>
<evidence type="ECO:0000256" key="4">
    <source>
        <dbReference type="ARBA" id="ARBA00022552"/>
    </source>
</evidence>
<dbReference type="EMBL" id="DYXT01000048">
    <property type="protein sequence ID" value="HJE39929.1"/>
    <property type="molecule type" value="Genomic_DNA"/>
</dbReference>
<keyword evidence="5 10" id="KW-0489">Methyltransferase</keyword>
<dbReference type="Proteomes" id="UP000711407">
    <property type="component" value="Unassembled WGS sequence"/>
</dbReference>
<comment type="function">
    <text evidence="8 10">Specifically methylates the N3 position of the uracil ring of uridine 1498 (m3U1498) in 16S rRNA. Acts on the fully assembled 30S ribosomal subunit.</text>
</comment>
<dbReference type="InterPro" id="IPR015947">
    <property type="entry name" value="PUA-like_sf"/>
</dbReference>
<dbReference type="InterPro" id="IPR046886">
    <property type="entry name" value="RsmE_MTase_dom"/>
</dbReference>
<evidence type="ECO:0000256" key="3">
    <source>
        <dbReference type="ARBA" id="ARBA00022490"/>
    </source>
</evidence>
<dbReference type="PANTHER" id="PTHR30027">
    <property type="entry name" value="RIBOSOMAL RNA SMALL SUBUNIT METHYLTRANSFERASE E"/>
    <property type="match status" value="1"/>
</dbReference>
<dbReference type="NCBIfam" id="NF008702">
    <property type="entry name" value="PRK11713.6-1"/>
    <property type="match status" value="1"/>
</dbReference>
<keyword evidence="7 10" id="KW-0949">S-adenosyl-L-methionine</keyword>
<dbReference type="InterPro" id="IPR046887">
    <property type="entry name" value="RsmE_PUA-like"/>
</dbReference>
<organism evidence="11 12">
    <name type="scientific">Candidatus Amulumruptor caecigallinarius</name>
    <dbReference type="NCBI Taxonomy" id="2109911"/>
    <lineage>
        <taxon>Bacteria</taxon>
        <taxon>Pseudomonadati</taxon>
        <taxon>Bacteroidota</taxon>
        <taxon>Bacteroidia</taxon>
        <taxon>Bacteroidales</taxon>
        <taxon>Muribaculaceae</taxon>
        <taxon>Candidatus Amulumruptor</taxon>
    </lineage>
</organism>
<dbReference type="Gene3D" id="3.40.1280.10">
    <property type="match status" value="1"/>
</dbReference>
<evidence type="ECO:0000256" key="5">
    <source>
        <dbReference type="ARBA" id="ARBA00022603"/>
    </source>
</evidence>
<dbReference type="InterPro" id="IPR029028">
    <property type="entry name" value="Alpha/beta_knot_MTases"/>
</dbReference>
<gene>
    <name evidence="11" type="ORF">K8V47_09260</name>
</gene>
<sequence>MIQFYCPDIESLPVLPESDSNHAVRVLRMHEGDLLQVIDGRGHAFDCRLTAAHPKKAVLEIIAKRDMPLPWDYCITVAVAPTKSMDRMEWMVEKLTEIGINRIVPLKCEHSERKDIKTERLKKVAVAAMKQSLKSVLPQIDEMTPMRDFLTRQHPDQKFIAYCDDIHQRQELACRYIAGKSATILIGPEGDFSPDEIRAAIESGFQPITLGANRLRTETAALVAVDTCHILSQTARCRG</sequence>
<dbReference type="InterPro" id="IPR006700">
    <property type="entry name" value="RsmE"/>
</dbReference>
<evidence type="ECO:0000256" key="2">
    <source>
        <dbReference type="ARBA" id="ARBA00005528"/>
    </source>
</evidence>
<keyword evidence="4 10" id="KW-0698">rRNA processing</keyword>
<evidence type="ECO:0000256" key="6">
    <source>
        <dbReference type="ARBA" id="ARBA00022679"/>
    </source>
</evidence>
<comment type="catalytic activity">
    <reaction evidence="9 10">
        <text>uridine(1498) in 16S rRNA + S-adenosyl-L-methionine = N(3)-methyluridine(1498) in 16S rRNA + S-adenosyl-L-homocysteine + H(+)</text>
        <dbReference type="Rhea" id="RHEA:42920"/>
        <dbReference type="Rhea" id="RHEA-COMP:10283"/>
        <dbReference type="Rhea" id="RHEA-COMP:10284"/>
        <dbReference type="ChEBI" id="CHEBI:15378"/>
        <dbReference type="ChEBI" id="CHEBI:57856"/>
        <dbReference type="ChEBI" id="CHEBI:59789"/>
        <dbReference type="ChEBI" id="CHEBI:65315"/>
        <dbReference type="ChEBI" id="CHEBI:74502"/>
        <dbReference type="EC" id="2.1.1.193"/>
    </reaction>
</comment>
<dbReference type="PANTHER" id="PTHR30027:SF3">
    <property type="entry name" value="16S RRNA (URACIL(1498)-N(3))-METHYLTRANSFERASE"/>
    <property type="match status" value="1"/>
</dbReference>
<dbReference type="Pfam" id="PF04452">
    <property type="entry name" value="Methyltrans_RNA"/>
    <property type="match status" value="1"/>
</dbReference>
<dbReference type="GO" id="GO:0070475">
    <property type="term" value="P:rRNA base methylation"/>
    <property type="evidence" value="ECO:0007669"/>
    <property type="project" value="TreeGrafter"/>
</dbReference>
<protein>
    <recommendedName>
        <fullName evidence="10">Ribosomal RNA small subunit methyltransferase E</fullName>
        <ecNumber evidence="10">2.1.1.193</ecNumber>
    </recommendedName>
</protein>
<reference evidence="11" key="2">
    <citation type="submission" date="2021-09" db="EMBL/GenBank/DDBJ databases">
        <authorList>
            <person name="Gilroy R."/>
        </authorList>
    </citation>
    <scope>NUCLEOTIDE SEQUENCE</scope>
    <source>
        <strain evidence="11">4100</strain>
    </source>
</reference>
<dbReference type="GO" id="GO:0005737">
    <property type="term" value="C:cytoplasm"/>
    <property type="evidence" value="ECO:0007669"/>
    <property type="project" value="UniProtKB-SubCell"/>
</dbReference>
<dbReference type="InterPro" id="IPR029026">
    <property type="entry name" value="tRNA_m1G_MTases_N"/>
</dbReference>
<evidence type="ECO:0000256" key="1">
    <source>
        <dbReference type="ARBA" id="ARBA00004496"/>
    </source>
</evidence>
<evidence type="ECO:0000313" key="11">
    <source>
        <dbReference type="EMBL" id="HJE39929.1"/>
    </source>
</evidence>
<evidence type="ECO:0000256" key="9">
    <source>
        <dbReference type="ARBA" id="ARBA00047944"/>
    </source>
</evidence>
<dbReference type="PIRSF" id="PIRSF015601">
    <property type="entry name" value="MTase_slr0722"/>
    <property type="match status" value="1"/>
</dbReference>
<keyword evidence="3 10" id="KW-0963">Cytoplasm</keyword>
<comment type="caution">
    <text evidence="11">The sequence shown here is derived from an EMBL/GenBank/DDBJ whole genome shotgun (WGS) entry which is preliminary data.</text>
</comment>
<dbReference type="SUPFAM" id="SSF88697">
    <property type="entry name" value="PUA domain-like"/>
    <property type="match status" value="1"/>
</dbReference>
<dbReference type="AlphaFoldDB" id="A0A4Q0U9Z1"/>
<name>A0A4Q0U9Z1_9BACT</name>
<reference evidence="11" key="1">
    <citation type="journal article" date="2021" name="PeerJ">
        <title>Extensive microbial diversity within the chicken gut microbiome revealed by metagenomics and culture.</title>
        <authorList>
            <person name="Gilroy R."/>
            <person name="Ravi A."/>
            <person name="Getino M."/>
            <person name="Pursley I."/>
            <person name="Horton D.L."/>
            <person name="Alikhan N.F."/>
            <person name="Baker D."/>
            <person name="Gharbi K."/>
            <person name="Hall N."/>
            <person name="Watson M."/>
            <person name="Adriaenssens E.M."/>
            <person name="Foster-Nyarko E."/>
            <person name="Jarju S."/>
            <person name="Secka A."/>
            <person name="Antonio M."/>
            <person name="Oren A."/>
            <person name="Chaudhuri R.R."/>
            <person name="La Ragione R."/>
            <person name="Hildebrand F."/>
            <person name="Pallen M.J."/>
        </authorList>
    </citation>
    <scope>NUCLEOTIDE SEQUENCE</scope>
    <source>
        <strain evidence="11">4100</strain>
    </source>
</reference>